<evidence type="ECO:0000259" key="6">
    <source>
        <dbReference type="PROSITE" id="PS51078"/>
    </source>
</evidence>
<dbReference type="OrthoDB" id="3734039at2"/>
<keyword evidence="3" id="KW-0804">Transcription</keyword>
<dbReference type="SUPFAM" id="SSF46785">
    <property type="entry name" value="Winged helix' DNA-binding domain"/>
    <property type="match status" value="1"/>
</dbReference>
<dbReference type="Gene3D" id="3.30.450.40">
    <property type="match status" value="1"/>
</dbReference>
<evidence type="ECO:0000256" key="3">
    <source>
        <dbReference type="ARBA" id="ARBA00023163"/>
    </source>
</evidence>
<accession>A0A2P8EFL3</accession>
<dbReference type="PROSITE" id="PS51078">
    <property type="entry name" value="ICLR_ED"/>
    <property type="match status" value="1"/>
</dbReference>
<dbReference type="Pfam" id="PF01614">
    <property type="entry name" value="IclR_C"/>
    <property type="match status" value="1"/>
</dbReference>
<evidence type="ECO:0000313" key="8">
    <source>
        <dbReference type="Proteomes" id="UP000243528"/>
    </source>
</evidence>
<dbReference type="GO" id="GO:0003700">
    <property type="term" value="F:DNA-binding transcription factor activity"/>
    <property type="evidence" value="ECO:0007669"/>
    <property type="project" value="TreeGrafter"/>
</dbReference>
<dbReference type="InterPro" id="IPR014757">
    <property type="entry name" value="Tscrpt_reg_IclR_C"/>
</dbReference>
<dbReference type="InterPro" id="IPR011991">
    <property type="entry name" value="ArsR-like_HTH"/>
</dbReference>
<dbReference type="CDD" id="cd00090">
    <property type="entry name" value="HTH_ARSR"/>
    <property type="match status" value="1"/>
</dbReference>
<name>A0A2P8EFL3_9ACTN</name>
<keyword evidence="8" id="KW-1185">Reference proteome</keyword>
<dbReference type="InterPro" id="IPR050707">
    <property type="entry name" value="HTH_MetabolicPath_Reg"/>
</dbReference>
<feature type="domain" description="IclR-ED" evidence="6">
    <location>
        <begin position="70"/>
        <end position="254"/>
    </location>
</feature>
<dbReference type="SMART" id="SM00346">
    <property type="entry name" value="HTH_ICLR"/>
    <property type="match status" value="1"/>
</dbReference>
<dbReference type="PROSITE" id="PS51077">
    <property type="entry name" value="HTH_ICLR"/>
    <property type="match status" value="1"/>
</dbReference>
<comment type="caution">
    <text evidence="7">The sequence shown here is derived from an EMBL/GenBank/DDBJ whole genome shotgun (WGS) entry which is preliminary data.</text>
</comment>
<evidence type="ECO:0000256" key="1">
    <source>
        <dbReference type="ARBA" id="ARBA00023015"/>
    </source>
</evidence>
<gene>
    <name evidence="7" type="ORF">CLV30_101204</name>
</gene>
<proteinExistence type="predicted"/>
<dbReference type="RefSeq" id="WP_106535317.1">
    <property type="nucleotide sequence ID" value="NZ_ML142897.1"/>
</dbReference>
<evidence type="ECO:0000256" key="2">
    <source>
        <dbReference type="ARBA" id="ARBA00023125"/>
    </source>
</evidence>
<dbReference type="EMBL" id="PYGE01000001">
    <property type="protein sequence ID" value="PSL08234.1"/>
    <property type="molecule type" value="Genomic_DNA"/>
</dbReference>
<feature type="region of interest" description="Disordered" evidence="4">
    <location>
        <begin position="246"/>
        <end position="269"/>
    </location>
</feature>
<organism evidence="7 8">
    <name type="scientific">Haloactinopolyspora alba</name>
    <dbReference type="NCBI Taxonomy" id="648780"/>
    <lineage>
        <taxon>Bacteria</taxon>
        <taxon>Bacillati</taxon>
        <taxon>Actinomycetota</taxon>
        <taxon>Actinomycetes</taxon>
        <taxon>Jiangellales</taxon>
        <taxon>Jiangellaceae</taxon>
        <taxon>Haloactinopolyspora</taxon>
    </lineage>
</organism>
<reference evidence="7 8" key="1">
    <citation type="submission" date="2018-03" db="EMBL/GenBank/DDBJ databases">
        <title>Genomic Encyclopedia of Archaeal and Bacterial Type Strains, Phase II (KMG-II): from individual species to whole genera.</title>
        <authorList>
            <person name="Goeker M."/>
        </authorList>
    </citation>
    <scope>NUCLEOTIDE SEQUENCE [LARGE SCALE GENOMIC DNA]</scope>
    <source>
        <strain evidence="7 8">DSM 45211</strain>
    </source>
</reference>
<keyword evidence="1" id="KW-0805">Transcription regulation</keyword>
<dbReference type="Proteomes" id="UP000243528">
    <property type="component" value="Unassembled WGS sequence"/>
</dbReference>
<dbReference type="PANTHER" id="PTHR30136:SF24">
    <property type="entry name" value="HTH-TYPE TRANSCRIPTIONAL REPRESSOR ALLR"/>
    <property type="match status" value="1"/>
</dbReference>
<dbReference type="AlphaFoldDB" id="A0A2P8EFL3"/>
<evidence type="ECO:0000256" key="4">
    <source>
        <dbReference type="SAM" id="MobiDB-lite"/>
    </source>
</evidence>
<dbReference type="Gene3D" id="1.10.10.10">
    <property type="entry name" value="Winged helix-like DNA-binding domain superfamily/Winged helix DNA-binding domain"/>
    <property type="match status" value="1"/>
</dbReference>
<dbReference type="InterPro" id="IPR005471">
    <property type="entry name" value="Tscrpt_reg_IclR_N"/>
</dbReference>
<sequence length="269" mass="28178">MGNSSRVPALRHGLHIVRHLAGLGGPAPASAIAEALGLPRSTVYHLLSELEREGFVVHLPEERRYGLGIAAYELGTAYTRQAPLARLARPLLGRLVDDVRHSAHLAVLHGREVLYLLEERAPGRASLVTDVGVRLPAHLTASGRAVLARLPAAQVRALFPDATAFTHRHGTGPRGLSELRQVLSDVRRRGHAVEDGEVTPGFASVAAAAADHTGYPVAAVAVTFAREAVAADGWAAIGDRVNETTAELSRRLGGPGTAASPPSSPPAAS</sequence>
<dbReference type="SUPFAM" id="SSF55781">
    <property type="entry name" value="GAF domain-like"/>
    <property type="match status" value="1"/>
</dbReference>
<dbReference type="InterPro" id="IPR029016">
    <property type="entry name" value="GAF-like_dom_sf"/>
</dbReference>
<evidence type="ECO:0000259" key="5">
    <source>
        <dbReference type="PROSITE" id="PS51077"/>
    </source>
</evidence>
<feature type="domain" description="HTH iclR-type" evidence="5">
    <location>
        <begin position="7"/>
        <end position="69"/>
    </location>
</feature>
<dbReference type="Pfam" id="PF09339">
    <property type="entry name" value="HTH_IclR"/>
    <property type="match status" value="1"/>
</dbReference>
<evidence type="ECO:0000313" key="7">
    <source>
        <dbReference type="EMBL" id="PSL08234.1"/>
    </source>
</evidence>
<dbReference type="InterPro" id="IPR036390">
    <property type="entry name" value="WH_DNA-bd_sf"/>
</dbReference>
<dbReference type="GO" id="GO:0003677">
    <property type="term" value="F:DNA binding"/>
    <property type="evidence" value="ECO:0007669"/>
    <property type="project" value="UniProtKB-KW"/>
</dbReference>
<dbReference type="PANTHER" id="PTHR30136">
    <property type="entry name" value="HELIX-TURN-HELIX TRANSCRIPTIONAL REGULATOR, ICLR FAMILY"/>
    <property type="match status" value="1"/>
</dbReference>
<dbReference type="InterPro" id="IPR036388">
    <property type="entry name" value="WH-like_DNA-bd_sf"/>
</dbReference>
<keyword evidence="2" id="KW-0238">DNA-binding</keyword>
<dbReference type="GO" id="GO:0045892">
    <property type="term" value="P:negative regulation of DNA-templated transcription"/>
    <property type="evidence" value="ECO:0007669"/>
    <property type="project" value="TreeGrafter"/>
</dbReference>
<protein>
    <submittedName>
        <fullName evidence="7">IclR family transcriptional regulator</fullName>
    </submittedName>
</protein>